<dbReference type="InterPro" id="IPR053146">
    <property type="entry name" value="QDO-like"/>
</dbReference>
<reference evidence="2 3" key="1">
    <citation type="submission" date="2016-10" db="EMBL/GenBank/DDBJ databases">
        <authorList>
            <person name="de Groot N.N."/>
        </authorList>
    </citation>
    <scope>NUCLEOTIDE SEQUENCE [LARGE SCALE GENOMIC DNA]</scope>
    <source>
        <strain evidence="2 3">DSM 15019</strain>
    </source>
</reference>
<dbReference type="GeneID" id="36301337"/>
<evidence type="ECO:0000313" key="2">
    <source>
        <dbReference type="EMBL" id="SDS24048.1"/>
    </source>
</evidence>
<evidence type="ECO:0000259" key="1">
    <source>
        <dbReference type="Pfam" id="PF07883"/>
    </source>
</evidence>
<gene>
    <name evidence="2" type="ORF">SAMN04489809_1408</name>
</gene>
<keyword evidence="2" id="KW-0413">Isomerase</keyword>
<dbReference type="InterPro" id="IPR014710">
    <property type="entry name" value="RmlC-like_jellyroll"/>
</dbReference>
<dbReference type="PANTHER" id="PTHR36440">
    <property type="entry name" value="PUTATIVE (AFU_ORTHOLOGUE AFUA_8G07350)-RELATED"/>
    <property type="match status" value="1"/>
</dbReference>
<dbReference type="AlphaFoldDB" id="A0A1H1QKP7"/>
<dbReference type="Pfam" id="PF07883">
    <property type="entry name" value="Cupin_2"/>
    <property type="match status" value="1"/>
</dbReference>
<dbReference type="PANTHER" id="PTHR36440:SF1">
    <property type="entry name" value="PUTATIVE (AFU_ORTHOLOGUE AFUA_8G07350)-RELATED"/>
    <property type="match status" value="1"/>
</dbReference>
<dbReference type="SUPFAM" id="SSF51182">
    <property type="entry name" value="RmlC-like cupins"/>
    <property type="match status" value="1"/>
</dbReference>
<dbReference type="InterPro" id="IPR013096">
    <property type="entry name" value="Cupin_2"/>
</dbReference>
<dbReference type="Gene3D" id="2.60.120.10">
    <property type="entry name" value="Jelly Rolls"/>
    <property type="match status" value="1"/>
</dbReference>
<dbReference type="eggNOG" id="COG0662">
    <property type="taxonomic scope" value="Bacteria"/>
</dbReference>
<dbReference type="InterPro" id="IPR011051">
    <property type="entry name" value="RmlC_Cupin_sf"/>
</dbReference>
<dbReference type="GO" id="GO:0016853">
    <property type="term" value="F:isomerase activity"/>
    <property type="evidence" value="ECO:0007669"/>
    <property type="project" value="UniProtKB-KW"/>
</dbReference>
<sequence length="119" mass="12805">MTEIHVPPLVPSGAIRIGTGRSRRFVGADHGAAVSYFFVENQPGEGPGLHWHPYSETWIVLEGTVRIRIGDDVLVARAGDTATAPAFTPHGFTNAGTGLLRILCIHASDTIIQTFLDED</sequence>
<organism evidence="2 3">
    <name type="scientific">Microbacterium paraoxydans</name>
    <dbReference type="NCBI Taxonomy" id="199592"/>
    <lineage>
        <taxon>Bacteria</taxon>
        <taxon>Bacillati</taxon>
        <taxon>Actinomycetota</taxon>
        <taxon>Actinomycetes</taxon>
        <taxon>Micrococcales</taxon>
        <taxon>Microbacteriaceae</taxon>
        <taxon>Microbacterium</taxon>
    </lineage>
</organism>
<proteinExistence type="predicted"/>
<feature type="domain" description="Cupin type-2" evidence="1">
    <location>
        <begin position="38"/>
        <end position="105"/>
    </location>
</feature>
<dbReference type="Proteomes" id="UP000182126">
    <property type="component" value="Chromosome I"/>
</dbReference>
<name>A0A1H1QKP7_9MICO</name>
<evidence type="ECO:0000313" key="3">
    <source>
        <dbReference type="Proteomes" id="UP000182126"/>
    </source>
</evidence>
<protein>
    <submittedName>
        <fullName evidence="2">Mannose-6-phosphate isomerase, cupin superfamily</fullName>
    </submittedName>
</protein>
<dbReference type="EMBL" id="LT629770">
    <property type="protein sequence ID" value="SDS24048.1"/>
    <property type="molecule type" value="Genomic_DNA"/>
</dbReference>
<accession>A0A1H1QKP7</accession>
<dbReference type="RefSeq" id="WP_060922392.1">
    <property type="nucleotide sequence ID" value="NZ_CP064873.1"/>
</dbReference>